<dbReference type="PROSITE" id="PS50075">
    <property type="entry name" value="CARRIER"/>
    <property type="match status" value="1"/>
</dbReference>
<accession>E0WUB0</accession>
<organism evidence="2 3">
    <name type="scientific">Candidatus Regiella insecticola LSR1</name>
    <dbReference type="NCBI Taxonomy" id="663321"/>
    <lineage>
        <taxon>Bacteria</taxon>
        <taxon>Pseudomonadati</taxon>
        <taxon>Pseudomonadota</taxon>
        <taxon>Gammaproteobacteria</taxon>
        <taxon>Enterobacterales</taxon>
        <taxon>Enterobacteriaceae</taxon>
        <taxon>aphid secondary symbionts</taxon>
        <taxon>Candidatus Regiella</taxon>
    </lineage>
</organism>
<dbReference type="AlphaFoldDB" id="E0WUB0"/>
<reference evidence="2" key="1">
    <citation type="journal article" date="2009" name="Environ. Microbiol.">
        <title>Dynamics of genome evolution in facultative symbionts of aphids.</title>
        <authorList>
            <person name="Degnan P.H."/>
            <person name="Leonardo T.E."/>
            <person name="Cass B.N."/>
            <person name="Hurwitz B."/>
            <person name="Stern D."/>
            <person name="Gibbs R.A."/>
            <person name="Richards S."/>
            <person name="Moran N.A."/>
        </authorList>
    </citation>
    <scope>NUCLEOTIDE SEQUENCE [LARGE SCALE GENOMIC DNA]</scope>
    <source>
        <strain evidence="2">LSR1</strain>
    </source>
</reference>
<dbReference type="Gene3D" id="1.10.1200.10">
    <property type="entry name" value="ACP-like"/>
    <property type="match status" value="1"/>
</dbReference>
<proteinExistence type="predicted"/>
<name>E0WUB0_9ENTR</name>
<dbReference type="STRING" id="663321.REG_1691"/>
<gene>
    <name evidence="2" type="ORF">REG_1691</name>
</gene>
<dbReference type="Proteomes" id="UP000005726">
    <property type="component" value="Unassembled WGS sequence"/>
</dbReference>
<dbReference type="InterPro" id="IPR036736">
    <property type="entry name" value="ACP-like_sf"/>
</dbReference>
<dbReference type="EMBL" id="GL379645">
    <property type="protein sequence ID" value="EFL91408.1"/>
    <property type="molecule type" value="Genomic_DNA"/>
</dbReference>
<dbReference type="SUPFAM" id="SSF47336">
    <property type="entry name" value="ACP-like"/>
    <property type="match status" value="1"/>
</dbReference>
<dbReference type="Pfam" id="PF00550">
    <property type="entry name" value="PP-binding"/>
    <property type="match status" value="1"/>
</dbReference>
<dbReference type="InterPro" id="IPR009081">
    <property type="entry name" value="PP-bd_ACP"/>
</dbReference>
<dbReference type="HOGENOM" id="CLU_2300688_0_0_6"/>
<evidence type="ECO:0000259" key="1">
    <source>
        <dbReference type="PROSITE" id="PS50075"/>
    </source>
</evidence>
<feature type="domain" description="Carrier" evidence="1">
    <location>
        <begin position="17"/>
        <end position="92"/>
    </location>
</feature>
<keyword evidence="3" id="KW-1185">Reference proteome</keyword>
<protein>
    <recommendedName>
        <fullName evidence="1">Carrier domain-containing protein</fullName>
    </recommendedName>
</protein>
<evidence type="ECO:0000313" key="3">
    <source>
        <dbReference type="Proteomes" id="UP000005726"/>
    </source>
</evidence>
<evidence type="ECO:0000313" key="2">
    <source>
        <dbReference type="EMBL" id="EFL91408.1"/>
    </source>
</evidence>
<sequence length="100" mass="11254">MKVTTGAFLMMKNGGKTDHKRITRQILVTCLGCSEQDLSGEKHLINDLYADSLALIDMVIMISEQLKIDMDEKDIINIDTVNDLYCWVENKILAVSSDFA</sequence>
<dbReference type="eggNOG" id="COG0236">
    <property type="taxonomic scope" value="Bacteria"/>
</dbReference>